<dbReference type="InterPro" id="IPR045125">
    <property type="entry name" value="Sub1/Tcp4-like"/>
</dbReference>
<comment type="caution">
    <text evidence="9">The sequence shown here is derived from an EMBL/GenBank/DDBJ whole genome shotgun (WGS) entry which is preliminary data.</text>
</comment>
<name>A0A2P5HPX2_DIAHE</name>
<dbReference type="PANTHER" id="PTHR13215">
    <property type="entry name" value="RNA POLYMERASE II TRANSCRIPTIONAL COACTIVATOR"/>
    <property type="match status" value="1"/>
</dbReference>
<feature type="region of interest" description="Disordered" evidence="7">
    <location>
        <begin position="1"/>
        <end position="48"/>
    </location>
</feature>
<reference evidence="9" key="1">
    <citation type="submission" date="2017-09" db="EMBL/GenBank/DDBJ databases">
        <title>Polyketide synthases of a Diaporthe helianthi virulent isolate.</title>
        <authorList>
            <person name="Baroncelli R."/>
        </authorList>
    </citation>
    <scope>NUCLEOTIDE SEQUENCE [LARGE SCALE GENOMIC DNA]</scope>
    <source>
        <strain evidence="9">7/96</strain>
    </source>
</reference>
<evidence type="ECO:0000256" key="6">
    <source>
        <dbReference type="ARBA" id="ARBA00023242"/>
    </source>
</evidence>
<dbReference type="InterPro" id="IPR003173">
    <property type="entry name" value="PC4_C"/>
</dbReference>
<proteinExistence type="inferred from homology"/>
<evidence type="ECO:0000256" key="7">
    <source>
        <dbReference type="SAM" id="MobiDB-lite"/>
    </source>
</evidence>
<evidence type="ECO:0000256" key="4">
    <source>
        <dbReference type="ARBA" id="ARBA00023125"/>
    </source>
</evidence>
<dbReference type="Proteomes" id="UP000094444">
    <property type="component" value="Unassembled WGS sequence"/>
</dbReference>
<dbReference type="OrthoDB" id="2505440at2759"/>
<accession>A0A2P5HPX2</accession>
<feature type="domain" description="Transcriptional coactivator p15 (PC4) C-terminal" evidence="8">
    <location>
        <begin position="51"/>
        <end position="101"/>
    </location>
</feature>
<sequence>MVKRRSSFVVSENSSGDERPAKTSKKAKQETKKGSSSKNGKTVDSEGNTFFELSDKRRVVVQEFQGKWFVNLREYYEDKSGEMKPGKKGIMLNIDQYQAFLGAVPAINKALGKHGVKVAGGDTADDGGEEEGEEKPIKSKKKESKSKKANIEATSDEEEDEDDDEEDD</sequence>
<evidence type="ECO:0000256" key="5">
    <source>
        <dbReference type="ARBA" id="ARBA00023163"/>
    </source>
</evidence>
<dbReference type="InParanoid" id="A0A2P5HPX2"/>
<dbReference type="InterPro" id="IPR009044">
    <property type="entry name" value="ssDNA-bd_transcriptional_reg"/>
</dbReference>
<protein>
    <recommendedName>
        <fullName evidence="8">Transcriptional coactivator p15 (PC4) C-terminal domain-containing protein</fullName>
    </recommendedName>
</protein>
<keyword evidence="6" id="KW-0539">Nucleus</keyword>
<evidence type="ECO:0000256" key="1">
    <source>
        <dbReference type="ARBA" id="ARBA00004123"/>
    </source>
</evidence>
<dbReference type="EMBL" id="MAVT02001032">
    <property type="protein sequence ID" value="POS72299.1"/>
    <property type="molecule type" value="Genomic_DNA"/>
</dbReference>
<comment type="similarity">
    <text evidence="2">Belongs to the transcriptional coactivator PC4 family.</text>
</comment>
<feature type="compositionally biased region" description="Basic residues" evidence="7">
    <location>
        <begin position="138"/>
        <end position="148"/>
    </location>
</feature>
<dbReference type="Gene3D" id="2.30.31.10">
    <property type="entry name" value="Transcriptional Coactivator Pc4, Chain A"/>
    <property type="match status" value="1"/>
</dbReference>
<organism evidence="9 10">
    <name type="scientific">Diaporthe helianthi</name>
    <dbReference type="NCBI Taxonomy" id="158607"/>
    <lineage>
        <taxon>Eukaryota</taxon>
        <taxon>Fungi</taxon>
        <taxon>Dikarya</taxon>
        <taxon>Ascomycota</taxon>
        <taxon>Pezizomycotina</taxon>
        <taxon>Sordariomycetes</taxon>
        <taxon>Sordariomycetidae</taxon>
        <taxon>Diaporthales</taxon>
        <taxon>Diaporthaceae</taxon>
        <taxon>Diaporthe</taxon>
    </lineage>
</organism>
<keyword evidence="3" id="KW-0805">Transcription regulation</keyword>
<dbReference type="AlphaFoldDB" id="A0A2P5HPX2"/>
<feature type="compositionally biased region" description="Acidic residues" evidence="7">
    <location>
        <begin position="123"/>
        <end position="133"/>
    </location>
</feature>
<dbReference type="GO" id="GO:0003713">
    <property type="term" value="F:transcription coactivator activity"/>
    <property type="evidence" value="ECO:0007669"/>
    <property type="project" value="InterPro"/>
</dbReference>
<gene>
    <name evidence="9" type="ORF">DHEL01_v209309</name>
</gene>
<keyword evidence="10" id="KW-1185">Reference proteome</keyword>
<evidence type="ECO:0000256" key="3">
    <source>
        <dbReference type="ARBA" id="ARBA00023015"/>
    </source>
</evidence>
<evidence type="ECO:0000313" key="10">
    <source>
        <dbReference type="Proteomes" id="UP000094444"/>
    </source>
</evidence>
<comment type="subcellular location">
    <subcellularLocation>
        <location evidence="1">Nucleus</location>
    </subcellularLocation>
</comment>
<feature type="compositionally biased region" description="Basic and acidic residues" evidence="7">
    <location>
        <begin position="16"/>
        <end position="33"/>
    </location>
</feature>
<dbReference type="GO" id="GO:0003677">
    <property type="term" value="F:DNA binding"/>
    <property type="evidence" value="ECO:0007669"/>
    <property type="project" value="UniProtKB-KW"/>
</dbReference>
<dbReference type="GO" id="GO:0060261">
    <property type="term" value="P:positive regulation of transcription initiation by RNA polymerase II"/>
    <property type="evidence" value="ECO:0007669"/>
    <property type="project" value="InterPro"/>
</dbReference>
<dbReference type="SUPFAM" id="SSF54447">
    <property type="entry name" value="ssDNA-binding transcriptional regulator domain"/>
    <property type="match status" value="1"/>
</dbReference>
<evidence type="ECO:0000313" key="9">
    <source>
        <dbReference type="EMBL" id="POS72299.1"/>
    </source>
</evidence>
<evidence type="ECO:0000256" key="2">
    <source>
        <dbReference type="ARBA" id="ARBA00009001"/>
    </source>
</evidence>
<keyword evidence="4" id="KW-0238">DNA-binding</keyword>
<keyword evidence="5" id="KW-0804">Transcription</keyword>
<evidence type="ECO:0000259" key="8">
    <source>
        <dbReference type="Pfam" id="PF02229"/>
    </source>
</evidence>
<dbReference type="GO" id="GO:0005634">
    <property type="term" value="C:nucleus"/>
    <property type="evidence" value="ECO:0007669"/>
    <property type="project" value="UniProtKB-SubCell"/>
</dbReference>
<dbReference type="Pfam" id="PF02229">
    <property type="entry name" value="PC4"/>
    <property type="match status" value="1"/>
</dbReference>
<dbReference type="STRING" id="158607.A0A2P5HPX2"/>
<feature type="compositionally biased region" description="Acidic residues" evidence="7">
    <location>
        <begin position="154"/>
        <end position="168"/>
    </location>
</feature>
<feature type="region of interest" description="Disordered" evidence="7">
    <location>
        <begin position="116"/>
        <end position="168"/>
    </location>
</feature>